<evidence type="ECO:0000313" key="2">
    <source>
        <dbReference type="Proteomes" id="UP000176628"/>
    </source>
</evidence>
<proteinExistence type="predicted"/>
<dbReference type="AlphaFoldDB" id="A0A1F5G3S6"/>
<accession>A0A1F5G3S6</accession>
<dbReference type="EMBL" id="MFAV01000016">
    <property type="protein sequence ID" value="OGD86526.1"/>
    <property type="molecule type" value="Genomic_DNA"/>
</dbReference>
<gene>
    <name evidence="1" type="ORF">A2Z23_02930</name>
</gene>
<reference evidence="1 2" key="1">
    <citation type="journal article" date="2016" name="Nat. Commun.">
        <title>Thousands of microbial genomes shed light on interconnected biogeochemical processes in an aquifer system.</title>
        <authorList>
            <person name="Anantharaman K."/>
            <person name="Brown C.T."/>
            <person name="Hug L.A."/>
            <person name="Sharon I."/>
            <person name="Castelle C.J."/>
            <person name="Probst A.J."/>
            <person name="Thomas B.C."/>
            <person name="Singh A."/>
            <person name="Wilkins M.J."/>
            <person name="Karaoz U."/>
            <person name="Brodie E.L."/>
            <person name="Williams K.H."/>
            <person name="Hubbard S.S."/>
            <person name="Banfield J.F."/>
        </authorList>
    </citation>
    <scope>NUCLEOTIDE SEQUENCE [LARGE SCALE GENOMIC DNA]</scope>
</reference>
<protein>
    <submittedName>
        <fullName evidence="1">Uncharacterized protein</fullName>
    </submittedName>
</protein>
<evidence type="ECO:0000313" key="1">
    <source>
        <dbReference type="EMBL" id="OGD86526.1"/>
    </source>
</evidence>
<name>A0A1F5G3S6_9BACT</name>
<dbReference type="Proteomes" id="UP000176628">
    <property type="component" value="Unassembled WGS sequence"/>
</dbReference>
<comment type="caution">
    <text evidence="1">The sequence shown here is derived from an EMBL/GenBank/DDBJ whole genome shotgun (WGS) entry which is preliminary data.</text>
</comment>
<organism evidence="1 2">
    <name type="scientific">Candidatus Curtissbacteria bacterium RBG_16_39_7</name>
    <dbReference type="NCBI Taxonomy" id="1797707"/>
    <lineage>
        <taxon>Bacteria</taxon>
        <taxon>Candidatus Curtissiibacteriota</taxon>
    </lineage>
</organism>
<sequence>MTERQIDPQELEAKAQAVVTRLKEVAANHERSYPPIIEAVLVFSGPGTYYKRLKDSRPEEGWMRFMDRDRIRAGVAVVRQVTAVTKALVTGIETRTNQIMKEDIEQYGPLFVYNGIPEENEIFRQALASPFCKLPKDKVVIIDEVAEVDGTTHSIRHTADQVRSFYQELENPQSPLHRIVNVALVAHIPDFARNVFYTKKYNDEFMIKWHGGLRFWVYALKSRAGTGDEHIAAELPRLVKYAEAGHLATEPSDFST</sequence>